<dbReference type="InterPro" id="IPR012600">
    <property type="entry name" value="Propeptide_C25"/>
</dbReference>
<dbReference type="InterPro" id="IPR029030">
    <property type="entry name" value="Caspase-like_dom_sf"/>
</dbReference>
<dbReference type="InterPro" id="IPR001769">
    <property type="entry name" value="Gingipain"/>
</dbReference>
<dbReference type="Pfam" id="PF08126">
    <property type="entry name" value="Propeptide_C25"/>
    <property type="match status" value="1"/>
</dbReference>
<dbReference type="InterPro" id="IPR029031">
    <property type="entry name" value="Gingipain_N_sf"/>
</dbReference>
<name>A0A8J8MI07_9FIRM</name>
<dbReference type="GO" id="GO:0006508">
    <property type="term" value="P:proteolysis"/>
    <property type="evidence" value="ECO:0007669"/>
    <property type="project" value="InterPro"/>
</dbReference>
<evidence type="ECO:0008006" key="6">
    <source>
        <dbReference type="Google" id="ProtNLM"/>
    </source>
</evidence>
<dbReference type="Gene3D" id="2.60.40.3800">
    <property type="match status" value="1"/>
</dbReference>
<dbReference type="InterPro" id="IPR038490">
    <property type="entry name" value="Gingipain_propep_sf"/>
</dbReference>
<dbReference type="GO" id="GO:0004197">
    <property type="term" value="F:cysteine-type endopeptidase activity"/>
    <property type="evidence" value="ECO:0007669"/>
    <property type="project" value="InterPro"/>
</dbReference>
<proteinExistence type="predicted"/>
<keyword evidence="5" id="KW-1185">Reference proteome</keyword>
<gene>
    <name evidence="4" type="ORF">HZI73_06705</name>
</gene>
<dbReference type="SUPFAM" id="SSF52129">
    <property type="entry name" value="Caspase-like"/>
    <property type="match status" value="1"/>
</dbReference>
<evidence type="ECO:0000313" key="5">
    <source>
        <dbReference type="Proteomes" id="UP000683246"/>
    </source>
</evidence>
<feature type="domain" description="Gingipain" evidence="2">
    <location>
        <begin position="258"/>
        <end position="585"/>
    </location>
</feature>
<dbReference type="Proteomes" id="UP000683246">
    <property type="component" value="Chromosome"/>
</dbReference>
<dbReference type="KEGG" id="vpy:HZI73_06705"/>
<dbReference type="Pfam" id="PF01364">
    <property type="entry name" value="Peptidase_C25"/>
    <property type="match status" value="1"/>
</dbReference>
<evidence type="ECO:0000313" key="4">
    <source>
        <dbReference type="EMBL" id="QUI22010.1"/>
    </source>
</evidence>
<sequence>MFFKLRKKVWFKNLVIMSVWVFIFAQLSMGVHGSTSDAHSRETGTSINHENDIEATVKASDDARTVITFDIKNFSIEPVMIDQESYYKIKCEDTRLMDEAGFPELPRLCSNIIIPNDSDVQLNIVEAVYTDYTLTPIVPSKGTITRDVNPETVPYEFNDIYNSTEWYPQNLAQLSEPFIMRDVRGATVYVHAFQYQPSTQTLRVYDTVTVEVVKTHSASKNVLNATKSQVNKEFDSMYDYLFLNYQSMPTKAPGNEKMLVITNDAYRTAMEPFVNWKNQKGIDTEMVNISQVSSRNSSTEIKNYIKNYYNQNNDLVYVLLVGDYAHISSPSYGYGVSDPEYTKIVGNDNYPDIFVGRFSAESVADVETQVERTLDFEKNGYNKMSWFKKGIGIASNEGPGHNNEYDYQHIDNIRSKLLGAGYTAIDRVYDPGARASTVTNGLNAGRGIINYCGHGSTTSFSTTGFNVYDIRNLDNDNMLPFIISVACVNGKFFDRTCFAEVWLRSTDNQGEPIGAIGTYMSTVNQPWVPPMTGQDAINDLIVNKTIGTFGGLCYLGGSKMLDNGGYSDILTFNTWTVFGDPSIQLFD</sequence>
<dbReference type="EMBL" id="CP058649">
    <property type="protein sequence ID" value="QUI22010.1"/>
    <property type="molecule type" value="Genomic_DNA"/>
</dbReference>
<dbReference type="AlphaFoldDB" id="A0A8J8MI07"/>
<reference evidence="4" key="1">
    <citation type="submission" date="2020-07" db="EMBL/GenBank/DDBJ databases">
        <title>Vallitalea pronyensis genome.</title>
        <authorList>
            <person name="Postec A."/>
        </authorList>
    </citation>
    <scope>NUCLEOTIDE SEQUENCE</scope>
    <source>
        <strain evidence="4">FatNI3</strain>
    </source>
</reference>
<keyword evidence="1" id="KW-0732">Signal</keyword>
<dbReference type="Gene3D" id="3.40.50.10390">
    <property type="entry name" value="Gingipain r, domain 1"/>
    <property type="match status" value="1"/>
</dbReference>
<dbReference type="RefSeq" id="WP_212697485.1">
    <property type="nucleotide sequence ID" value="NZ_CP058649.1"/>
</dbReference>
<evidence type="ECO:0000259" key="3">
    <source>
        <dbReference type="Pfam" id="PF08126"/>
    </source>
</evidence>
<feature type="domain" description="Gingipain propeptide" evidence="3">
    <location>
        <begin position="59"/>
        <end position="239"/>
    </location>
</feature>
<organism evidence="4 5">
    <name type="scientific">Vallitalea pronyensis</name>
    <dbReference type="NCBI Taxonomy" id="1348613"/>
    <lineage>
        <taxon>Bacteria</taxon>
        <taxon>Bacillati</taxon>
        <taxon>Bacillota</taxon>
        <taxon>Clostridia</taxon>
        <taxon>Lachnospirales</taxon>
        <taxon>Vallitaleaceae</taxon>
        <taxon>Vallitalea</taxon>
    </lineage>
</organism>
<evidence type="ECO:0000259" key="2">
    <source>
        <dbReference type="Pfam" id="PF01364"/>
    </source>
</evidence>
<dbReference type="Gene3D" id="3.40.50.1460">
    <property type="match status" value="1"/>
</dbReference>
<evidence type="ECO:0000256" key="1">
    <source>
        <dbReference type="ARBA" id="ARBA00022729"/>
    </source>
</evidence>
<protein>
    <recommendedName>
        <fullName evidence="6">Gingipain R</fullName>
    </recommendedName>
</protein>
<accession>A0A8J8MI07</accession>